<dbReference type="Gene3D" id="2.60.120.10">
    <property type="entry name" value="Jelly Rolls"/>
    <property type="match status" value="1"/>
</dbReference>
<dbReference type="InterPro" id="IPR011051">
    <property type="entry name" value="RmlC_Cupin_sf"/>
</dbReference>
<reference evidence="2 3" key="1">
    <citation type="submission" date="2019-02" db="EMBL/GenBank/DDBJ databases">
        <title>Deep-cultivation of Planctomycetes and their phenomic and genomic characterization uncovers novel biology.</title>
        <authorList>
            <person name="Wiegand S."/>
            <person name="Jogler M."/>
            <person name="Boedeker C."/>
            <person name="Pinto D."/>
            <person name="Vollmers J."/>
            <person name="Rivas-Marin E."/>
            <person name="Kohn T."/>
            <person name="Peeters S.H."/>
            <person name="Heuer A."/>
            <person name="Rast P."/>
            <person name="Oberbeckmann S."/>
            <person name="Bunk B."/>
            <person name="Jeske O."/>
            <person name="Meyerdierks A."/>
            <person name="Storesund J.E."/>
            <person name="Kallscheuer N."/>
            <person name="Luecker S."/>
            <person name="Lage O.M."/>
            <person name="Pohl T."/>
            <person name="Merkel B.J."/>
            <person name="Hornburger P."/>
            <person name="Mueller R.-W."/>
            <person name="Bruemmer F."/>
            <person name="Labrenz M."/>
            <person name="Spormann A.M."/>
            <person name="Op den Camp H."/>
            <person name="Overmann J."/>
            <person name="Amann R."/>
            <person name="Jetten M.S.M."/>
            <person name="Mascher T."/>
            <person name="Medema M.H."/>
            <person name="Devos D.P."/>
            <person name="Kaster A.-K."/>
            <person name="Ovreas L."/>
            <person name="Rohde M."/>
            <person name="Galperin M.Y."/>
            <person name="Jogler C."/>
        </authorList>
    </citation>
    <scope>NUCLEOTIDE SEQUENCE [LARGE SCALE GENOMIC DNA]</scope>
    <source>
        <strain evidence="2 3">Q31a</strain>
    </source>
</reference>
<organism evidence="2 3">
    <name type="scientific">Aureliella helgolandensis</name>
    <dbReference type="NCBI Taxonomy" id="2527968"/>
    <lineage>
        <taxon>Bacteria</taxon>
        <taxon>Pseudomonadati</taxon>
        <taxon>Planctomycetota</taxon>
        <taxon>Planctomycetia</taxon>
        <taxon>Pirellulales</taxon>
        <taxon>Pirellulaceae</taxon>
        <taxon>Aureliella</taxon>
    </lineage>
</organism>
<feature type="domain" description="Cupin type-2" evidence="1">
    <location>
        <begin position="40"/>
        <end position="102"/>
    </location>
</feature>
<gene>
    <name evidence="2" type="ORF">Q31a_14140</name>
</gene>
<dbReference type="KEGG" id="ahel:Q31a_14140"/>
<dbReference type="RefSeq" id="WP_145075672.1">
    <property type="nucleotide sequence ID" value="NZ_CP036298.1"/>
</dbReference>
<dbReference type="InterPro" id="IPR013096">
    <property type="entry name" value="Cupin_2"/>
</dbReference>
<name>A0A518G3F3_9BACT</name>
<accession>A0A518G3F3</accession>
<dbReference type="Proteomes" id="UP000318017">
    <property type="component" value="Chromosome"/>
</dbReference>
<proteinExistence type="predicted"/>
<dbReference type="AlphaFoldDB" id="A0A518G3F3"/>
<dbReference type="PANTHER" id="PTHR37694">
    <property type="entry name" value="SLR8022 PROTEIN"/>
    <property type="match status" value="1"/>
</dbReference>
<dbReference type="EMBL" id="CP036298">
    <property type="protein sequence ID" value="QDV23118.1"/>
    <property type="molecule type" value="Genomic_DNA"/>
</dbReference>
<dbReference type="OrthoDB" id="8265259at2"/>
<dbReference type="InterPro" id="IPR014710">
    <property type="entry name" value="RmlC-like_jellyroll"/>
</dbReference>
<evidence type="ECO:0000259" key="1">
    <source>
        <dbReference type="Pfam" id="PF07883"/>
    </source>
</evidence>
<evidence type="ECO:0000313" key="3">
    <source>
        <dbReference type="Proteomes" id="UP000318017"/>
    </source>
</evidence>
<dbReference type="SUPFAM" id="SSF51182">
    <property type="entry name" value="RmlC-like cupins"/>
    <property type="match status" value="1"/>
</dbReference>
<sequence>MSTLAQPGTAIDVGPLGAAFAEASPGILLKTDAMKVRRLIISKGKEIPEHKATGEITVHCIEGNVLFHCLGNSIELTAGKLLYLPAGELHAVTARENSTLLVTMLSAN</sequence>
<dbReference type="Pfam" id="PF07883">
    <property type="entry name" value="Cupin_2"/>
    <property type="match status" value="1"/>
</dbReference>
<protein>
    <submittedName>
        <fullName evidence="2">Cupin domain protein</fullName>
    </submittedName>
</protein>
<evidence type="ECO:0000313" key="2">
    <source>
        <dbReference type="EMBL" id="QDV23118.1"/>
    </source>
</evidence>
<dbReference type="PANTHER" id="PTHR37694:SF1">
    <property type="entry name" value="SLR8022 PROTEIN"/>
    <property type="match status" value="1"/>
</dbReference>
<keyword evidence="3" id="KW-1185">Reference proteome</keyword>
<dbReference type="CDD" id="cd02230">
    <property type="entry name" value="cupin_HP0902-like"/>
    <property type="match status" value="1"/>
</dbReference>